<evidence type="ECO:0000313" key="3">
    <source>
        <dbReference type="EMBL" id="CAK9270247.1"/>
    </source>
</evidence>
<protein>
    <submittedName>
        <fullName evidence="3">Uncharacterized protein</fullName>
    </submittedName>
</protein>
<evidence type="ECO:0000256" key="1">
    <source>
        <dbReference type="SAM" id="Coils"/>
    </source>
</evidence>
<evidence type="ECO:0000313" key="4">
    <source>
        <dbReference type="Proteomes" id="UP001497444"/>
    </source>
</evidence>
<accession>A0ABP0WTQ9</accession>
<dbReference type="InterPro" id="IPR053023">
    <property type="entry name" value="FLAP_modulator"/>
</dbReference>
<reference evidence="3" key="1">
    <citation type="submission" date="2024-02" db="EMBL/GenBank/DDBJ databases">
        <authorList>
            <consortium name="ELIXIR-Norway"/>
            <consortium name="Elixir Norway"/>
        </authorList>
    </citation>
    <scope>NUCLEOTIDE SEQUENCE</scope>
</reference>
<proteinExistence type="predicted"/>
<keyword evidence="2" id="KW-0472">Membrane</keyword>
<feature type="coiled-coil region" evidence="1">
    <location>
        <begin position="133"/>
        <end position="162"/>
    </location>
</feature>
<dbReference type="PANTHER" id="PTHR33975">
    <property type="entry name" value="MYELIN-ASSOCIATED OLIGODENDROCYTE BASIC PROTEIN"/>
    <property type="match status" value="1"/>
</dbReference>
<keyword evidence="2" id="KW-1133">Transmembrane helix</keyword>
<feature type="transmembrane region" description="Helical" evidence="2">
    <location>
        <begin position="281"/>
        <end position="299"/>
    </location>
</feature>
<keyword evidence="4" id="KW-1185">Reference proteome</keyword>
<name>A0ABP0WTQ9_9BRYO</name>
<keyword evidence="1" id="KW-0175">Coiled coil</keyword>
<organism evidence="3 4">
    <name type="scientific">Sphagnum jensenii</name>
    <dbReference type="NCBI Taxonomy" id="128206"/>
    <lineage>
        <taxon>Eukaryota</taxon>
        <taxon>Viridiplantae</taxon>
        <taxon>Streptophyta</taxon>
        <taxon>Embryophyta</taxon>
        <taxon>Bryophyta</taxon>
        <taxon>Sphagnophytina</taxon>
        <taxon>Sphagnopsida</taxon>
        <taxon>Sphagnales</taxon>
        <taxon>Sphagnaceae</taxon>
        <taxon>Sphagnum</taxon>
    </lineage>
</organism>
<dbReference type="Pfam" id="PF07466">
    <property type="entry name" value="DUF1517"/>
    <property type="match status" value="1"/>
</dbReference>
<gene>
    <name evidence="3" type="ORF">CSSPJE1EN1_LOCUS15725</name>
</gene>
<dbReference type="InterPro" id="IPR010903">
    <property type="entry name" value="DUF1517"/>
</dbReference>
<keyword evidence="2" id="KW-0812">Transmembrane</keyword>
<dbReference type="Proteomes" id="UP001497444">
    <property type="component" value="Chromosome 3"/>
</dbReference>
<dbReference type="PANTHER" id="PTHR33975:SF2">
    <property type="entry name" value="MYELIN-ASSOCIATED OLIGODENDROCYTE BASIC PROTEIN"/>
    <property type="match status" value="1"/>
</dbReference>
<evidence type="ECO:0000256" key="2">
    <source>
        <dbReference type="SAM" id="Phobius"/>
    </source>
</evidence>
<dbReference type="EMBL" id="OZ020098">
    <property type="protein sequence ID" value="CAK9270247.1"/>
    <property type="molecule type" value="Genomic_DNA"/>
</dbReference>
<sequence>MALEMVMRNSGSSRLVVGGLLVAASPAGSRCNSSSAAAAAASSSSASCNRVLWNPLSASSSSLRRVKERSNAGRCSCHQLLGSKLLSSGLWSTCGRRRRGAAAVHKGFLLWYSSGWTRASSSGMSSGGDEDRVQEEEANLLAARAEQNEEEEENQLVAWMKMMTRTVAETVVEAGKKTWQKPVMVAMMMGLLLTQNPAMAIAASGGRVGGKVGGGSGFSAPRSSYSAPSSGYSIPRGYSAPSPGLSYSVPYAVPSPFFGPAFGGGLYVGPAYGIGFGGGSFFFLMLLGFIIWQAIYGFLSEREGGSLLSGTQKYSVLKLQVGLLGMARTLQQDLDRIAQQADTTTEEGLHYVLTETCLALMRHPDYCISGVSLCDIKRSISNGEERFNQLSLEERGKFDEETLVNVNNLQRRMMAAPKADRFNNEYIVVTILVAAEGEYKLPTINSNTDLKDALRKLGSIPVDAIQAVEVLWTPQDENDTLSERELLRDYPLLRSL</sequence>